<dbReference type="OrthoDB" id="7478066at2759"/>
<dbReference type="EMBL" id="MCFH01000017">
    <property type="protein sequence ID" value="ORX51819.1"/>
    <property type="molecule type" value="Genomic_DNA"/>
</dbReference>
<sequence length="92" mass="10719">LYRKRKCFPKINFDEWQFLIDNILKFKKIFTYAKEDVIGPLLKKVEKSKEKNGGVDEQNVLTELEDAETQDALAASIISTNVSREFLEHIKT</sequence>
<name>A0A1Y1VCE0_9FUNG</name>
<protein>
    <submittedName>
        <fullName evidence="1">Uncharacterized protein</fullName>
    </submittedName>
</protein>
<accession>A0A1Y1VCE0</accession>
<gene>
    <name evidence="1" type="ORF">BCR36DRAFT_445820</name>
</gene>
<keyword evidence="2" id="KW-1185">Reference proteome</keyword>
<dbReference type="Proteomes" id="UP000193719">
    <property type="component" value="Unassembled WGS sequence"/>
</dbReference>
<reference evidence="1 2" key="2">
    <citation type="submission" date="2016-08" db="EMBL/GenBank/DDBJ databases">
        <title>Pervasive Adenine N6-methylation of Active Genes in Fungi.</title>
        <authorList>
            <consortium name="DOE Joint Genome Institute"/>
            <person name="Mondo S.J."/>
            <person name="Dannebaum R.O."/>
            <person name="Kuo R.C."/>
            <person name="Labutti K."/>
            <person name="Haridas S."/>
            <person name="Kuo A."/>
            <person name="Salamov A."/>
            <person name="Ahrendt S.R."/>
            <person name="Lipzen A."/>
            <person name="Sullivan W."/>
            <person name="Andreopoulos W.B."/>
            <person name="Clum A."/>
            <person name="Lindquist E."/>
            <person name="Daum C."/>
            <person name="Ramamoorthy G.K."/>
            <person name="Gryganskyi A."/>
            <person name="Culley D."/>
            <person name="Magnuson J.K."/>
            <person name="James T.Y."/>
            <person name="O'Malley M.A."/>
            <person name="Stajich J.E."/>
            <person name="Spatafora J.W."/>
            <person name="Visel A."/>
            <person name="Grigoriev I.V."/>
        </authorList>
    </citation>
    <scope>NUCLEOTIDE SEQUENCE [LARGE SCALE GENOMIC DNA]</scope>
    <source>
        <strain evidence="2">finn</strain>
    </source>
</reference>
<comment type="caution">
    <text evidence="1">The sequence shown here is derived from an EMBL/GenBank/DDBJ whole genome shotgun (WGS) entry which is preliminary data.</text>
</comment>
<organism evidence="1 2">
    <name type="scientific">Piromyces finnis</name>
    <dbReference type="NCBI Taxonomy" id="1754191"/>
    <lineage>
        <taxon>Eukaryota</taxon>
        <taxon>Fungi</taxon>
        <taxon>Fungi incertae sedis</taxon>
        <taxon>Chytridiomycota</taxon>
        <taxon>Chytridiomycota incertae sedis</taxon>
        <taxon>Neocallimastigomycetes</taxon>
        <taxon>Neocallimastigales</taxon>
        <taxon>Neocallimastigaceae</taxon>
        <taxon>Piromyces</taxon>
    </lineage>
</organism>
<feature type="non-terminal residue" evidence="1">
    <location>
        <position position="1"/>
    </location>
</feature>
<evidence type="ECO:0000313" key="2">
    <source>
        <dbReference type="Proteomes" id="UP000193719"/>
    </source>
</evidence>
<dbReference type="AlphaFoldDB" id="A0A1Y1VCE0"/>
<reference evidence="1 2" key="1">
    <citation type="submission" date="2016-08" db="EMBL/GenBank/DDBJ databases">
        <title>Genomes of anaerobic fungi encode conserved fungal cellulosomes for biomass hydrolysis.</title>
        <authorList>
            <consortium name="DOE Joint Genome Institute"/>
            <person name="Haitjema C.H."/>
            <person name="Gilmore S.P."/>
            <person name="Henske J.K."/>
            <person name="Solomon K.V."/>
            <person name="De Groot R."/>
            <person name="Kuo A."/>
            <person name="Mondo S.J."/>
            <person name="Salamov A.A."/>
            <person name="Labutti K."/>
            <person name="Zhao Z."/>
            <person name="Chiniquy J."/>
            <person name="Barry K."/>
            <person name="Brewer H.M."/>
            <person name="Purvine S.O."/>
            <person name="Wright A.T."/>
            <person name="Boxma B."/>
            <person name="Van Alen T."/>
            <person name="Hackstein J.H."/>
            <person name="Baker S.E."/>
            <person name="Grigoriev I.V."/>
            <person name="O'Malley M.A."/>
        </authorList>
    </citation>
    <scope>NUCLEOTIDE SEQUENCE [LARGE SCALE GENOMIC DNA]</scope>
    <source>
        <strain evidence="2">finn</strain>
    </source>
</reference>
<proteinExistence type="predicted"/>
<evidence type="ECO:0000313" key="1">
    <source>
        <dbReference type="EMBL" id="ORX51819.1"/>
    </source>
</evidence>